<comment type="caution">
    <text evidence="7">The sequence shown here is derived from an EMBL/GenBank/DDBJ whole genome shotgun (WGS) entry which is preliminary data.</text>
</comment>
<dbReference type="InterPro" id="IPR020845">
    <property type="entry name" value="AMP-binding_CS"/>
</dbReference>
<dbReference type="SUPFAM" id="SSF103473">
    <property type="entry name" value="MFS general substrate transporter"/>
    <property type="match status" value="1"/>
</dbReference>
<keyword evidence="5" id="KW-0812">Transmembrane</keyword>
<feature type="transmembrane region" description="Helical" evidence="5">
    <location>
        <begin position="1641"/>
        <end position="1665"/>
    </location>
</feature>
<name>A0ABT9MS12_9ACTN</name>
<dbReference type="InterPro" id="IPR042099">
    <property type="entry name" value="ANL_N_sf"/>
</dbReference>
<dbReference type="PROSITE" id="PS00012">
    <property type="entry name" value="PHOSPHOPANTETHEINE"/>
    <property type="match status" value="1"/>
</dbReference>
<dbReference type="InterPro" id="IPR020806">
    <property type="entry name" value="PKS_PP-bd"/>
</dbReference>
<keyword evidence="8" id="KW-1185">Reference proteome</keyword>
<comment type="cofactor">
    <cofactor evidence="1">
        <name>pantetheine 4'-phosphate</name>
        <dbReference type="ChEBI" id="CHEBI:47942"/>
    </cofactor>
</comment>
<dbReference type="InterPro" id="IPR011701">
    <property type="entry name" value="MFS"/>
</dbReference>
<dbReference type="CDD" id="cd12114">
    <property type="entry name" value="A_NRPS_TlmIV_like"/>
    <property type="match status" value="1"/>
</dbReference>
<dbReference type="InterPro" id="IPR029058">
    <property type="entry name" value="AB_hydrolase_fold"/>
</dbReference>
<dbReference type="Gene3D" id="3.30.300.30">
    <property type="match status" value="1"/>
</dbReference>
<dbReference type="SUPFAM" id="SSF53474">
    <property type="entry name" value="alpha/beta-Hydrolases"/>
    <property type="match status" value="1"/>
</dbReference>
<dbReference type="EMBL" id="JAUSRA010000001">
    <property type="protein sequence ID" value="MDP9794188.1"/>
    <property type="molecule type" value="Genomic_DNA"/>
</dbReference>
<evidence type="ECO:0000256" key="5">
    <source>
        <dbReference type="SAM" id="Phobius"/>
    </source>
</evidence>
<reference evidence="7 8" key="1">
    <citation type="submission" date="2023-07" db="EMBL/GenBank/DDBJ databases">
        <title>Sequencing the genomes of 1000 actinobacteria strains.</title>
        <authorList>
            <person name="Klenk H.-P."/>
        </authorList>
    </citation>
    <scope>NUCLEOTIDE SEQUENCE [LARGE SCALE GENOMIC DNA]</scope>
    <source>
        <strain evidence="7 8">DSM 44710</strain>
    </source>
</reference>
<keyword evidence="5" id="KW-1133">Transmembrane helix</keyword>
<sequence length="1731" mass="183112">MSDLTTTIPVLPDDGEPVMSYAQERLWFMDAYAPGSTAYTIPEVWRLHGAVDPEALRAALDRVAARHEPLRTRFPATVDGRPVVHIDADGTIPLDVVDGGDVPTLLDDFLAVPFDLATGPVARALLISVSPAEHVFALAIHHIAADGWATELLLGEVLADLAGEPLPELPVRYRDFAAWQRALPGAEEDVAYWREQLAGVAPLELPTDRPRPPVPSHAGAAHDFSVPPEVMDALFRIGRKQRATPYMVLLAAWAVLLGRRARQDDVTIGSPTAGRPLPELDDLVGCFINMVPMRVDASGDPTFAELLQRVRVTAGNAFAHQELPFERLVTELNVPREVSRSPLFQVVFAMQSYEAAEHDRPGLTVTTDVDISYRVTRFDLELHTAGDGDFLMVYNTALFTADSIARLAAHFRMLLAGIAAGPHAPISRYELLTDPERAERVRWNDTGADLGPDECLHAPVAARAAATPGRPAVMHPGGTLSHAEVDRRADHLAARLAGAGVCRGDLVAVVMARGWEQVVAVLAINKAGGAYLPVDADLPDRRRHELIARGGCTVAVTQPARHARLTWPDGLTVLDVTDSPGDPATAGTDSSGDPASAPSADPGDLAYVIFTSGSTGTPKGVMITHRAALNTVRDITARFRVGPDDRVFALSALSFDLSVYDVYGTLAAGATLVMGRPEEDKDPAAWARIVTGRRITVWNSVPALMELLVEHAEREGTDLTSLRLVMMSGDWIPPSLPGRIRALAPDAEIISLGGATEGSIWSIFHPIGEVDPAWPSIPYGRPLANQQFHILDRGMCDVPVGVPGDLYIGGDGVAAGYWRDPERTAAAFVTHPRTGTALYRTGDLGRYHSDGVIEFLGRADAQVKIRGYRIELGEIEAHLIRHPGVDECVVTTHGTGTAAQLVAYVAGAAAGAALRSHLTAALPAYMVPTVFVPLDRLPLTANGKVDRGRLPAPSAPAAGADRAAPETDSERLIHAVWAGALDRDDIGIDDDFFSAGGHSLMAIKVVERMRRAAGDDSAFAVMDLFTHPTIRRLAARLDSATTAPDGLLHRLTTERSTTLSYIAVPFGGGTAMAYKPLADALPDTHALWSVALPRTGEPLEEIAARCVREIQDRVTGPIALYGHCGVGSALIVEIARLLEAAGRIPEAVYLGAIFPFARPGGALDRFVNPDTARSDRSYADGLTGIGLETSDLDPEQARRIVHDTRRDTEAAEDYYTRLFAGPAGRLRAPVISVAGELDSASDFHGERFREWHHLADTTAVVLLDEAGHYFQKHRAAELAEIVTTVHPAVAAGTPAGGDAWRLRDVSHGDAPDGPSWRGFLAVTAAQLVSLGGTATAMVALSIWVLLAGGSPVEFALSAVAGVIPGLLVAPWAGRMIDGADRRAVLLAAGAGAGGTALLLALTENPQTWHAYPALALLSVALTFQRLAHDSAVPQLVPKRYLGHATGTVRLAMTTGRLIVPVAAVALLALAGLPAVLAVAVLGSAVAVVVTLLTRFPKTMPGSTTITIGLGYVWGDARLRRMLIFLVALHLLLSPLFLLIPPLVVATGGLTGAAWVLLGAAAGGVLGGLVIRFWGGPARHRMRALVLCTLPPAAFALLIGLHPSLATIGLGAFGTVLALTVLDGIRAAVVEVKVPEHVHGPVSALHAIITWPAYPLVFGLLAAAALPLLGPGREIGTPYLLLGPAIALLAAVALAVRLPGLVDDSPDATPADLVGLRALGRTSPHTGTADHG</sequence>
<dbReference type="NCBIfam" id="TIGR01733">
    <property type="entry name" value="AA-adenyl-dom"/>
    <property type="match status" value="1"/>
</dbReference>
<feature type="transmembrane region" description="Helical" evidence="5">
    <location>
        <begin position="1384"/>
        <end position="1402"/>
    </location>
</feature>
<keyword evidence="5" id="KW-0472">Membrane</keyword>
<dbReference type="Gene3D" id="3.30.559.30">
    <property type="entry name" value="Nonribosomal peptide synthetase, condensation domain"/>
    <property type="match status" value="1"/>
</dbReference>
<dbReference type="InterPro" id="IPR025110">
    <property type="entry name" value="AMP-bd_C"/>
</dbReference>
<feature type="transmembrane region" description="Helical" evidence="5">
    <location>
        <begin position="1327"/>
        <end position="1348"/>
    </location>
</feature>
<keyword evidence="3" id="KW-0597">Phosphoprotein</keyword>
<dbReference type="InterPro" id="IPR036259">
    <property type="entry name" value="MFS_trans_sf"/>
</dbReference>
<dbReference type="InterPro" id="IPR001031">
    <property type="entry name" value="Thioesterase"/>
</dbReference>
<feature type="compositionally biased region" description="Low complexity" evidence="4">
    <location>
        <begin position="589"/>
        <end position="599"/>
    </location>
</feature>
<feature type="compositionally biased region" description="Low complexity" evidence="4">
    <location>
        <begin position="951"/>
        <end position="962"/>
    </location>
</feature>
<dbReference type="SUPFAM" id="SSF52777">
    <property type="entry name" value="CoA-dependent acyltransferases"/>
    <property type="match status" value="2"/>
</dbReference>
<dbReference type="Pfam" id="PF00550">
    <property type="entry name" value="PP-binding"/>
    <property type="match status" value="1"/>
</dbReference>
<dbReference type="InterPro" id="IPR023213">
    <property type="entry name" value="CAT-like_dom_sf"/>
</dbReference>
<keyword evidence="2" id="KW-0596">Phosphopantetheine</keyword>
<dbReference type="InterPro" id="IPR000873">
    <property type="entry name" value="AMP-dep_synth/lig_dom"/>
</dbReference>
<dbReference type="InterPro" id="IPR036736">
    <property type="entry name" value="ACP-like_sf"/>
</dbReference>
<evidence type="ECO:0000256" key="1">
    <source>
        <dbReference type="ARBA" id="ARBA00001957"/>
    </source>
</evidence>
<evidence type="ECO:0000256" key="4">
    <source>
        <dbReference type="SAM" id="MobiDB-lite"/>
    </source>
</evidence>
<evidence type="ECO:0000256" key="3">
    <source>
        <dbReference type="ARBA" id="ARBA00022553"/>
    </source>
</evidence>
<dbReference type="Gene3D" id="3.30.559.10">
    <property type="entry name" value="Chloramphenicol acetyltransferase-like domain"/>
    <property type="match status" value="1"/>
</dbReference>
<dbReference type="Gene3D" id="3.40.50.1820">
    <property type="entry name" value="alpha/beta hydrolase"/>
    <property type="match status" value="1"/>
</dbReference>
<proteinExistence type="predicted"/>
<gene>
    <name evidence="7" type="ORF">J2S43_002700</name>
</gene>
<dbReference type="PROSITE" id="PS50075">
    <property type="entry name" value="CARRIER"/>
    <property type="match status" value="1"/>
</dbReference>
<feature type="transmembrane region" description="Helical" evidence="5">
    <location>
        <begin position="1521"/>
        <end position="1539"/>
    </location>
</feature>
<feature type="transmembrane region" description="Helical" evidence="5">
    <location>
        <begin position="1677"/>
        <end position="1695"/>
    </location>
</feature>
<feature type="domain" description="Carrier" evidence="6">
    <location>
        <begin position="964"/>
        <end position="1041"/>
    </location>
</feature>
<feature type="transmembrane region" description="Helical" evidence="5">
    <location>
        <begin position="1354"/>
        <end position="1372"/>
    </location>
</feature>
<dbReference type="Pfam" id="PF00501">
    <property type="entry name" value="AMP-binding"/>
    <property type="match status" value="1"/>
</dbReference>
<protein>
    <submittedName>
        <fullName evidence="7">Amino acid adenylation domain-containing protein</fullName>
    </submittedName>
</protein>
<feature type="transmembrane region" description="Helical" evidence="5">
    <location>
        <begin position="1551"/>
        <end position="1571"/>
    </location>
</feature>
<accession>A0ABT9MS12</accession>
<dbReference type="SUPFAM" id="SSF56801">
    <property type="entry name" value="Acetyl-CoA synthetase-like"/>
    <property type="match status" value="1"/>
</dbReference>
<feature type="region of interest" description="Disordered" evidence="4">
    <location>
        <begin position="945"/>
        <end position="966"/>
    </location>
</feature>
<evidence type="ECO:0000313" key="7">
    <source>
        <dbReference type="EMBL" id="MDP9794188.1"/>
    </source>
</evidence>
<dbReference type="InterPro" id="IPR045851">
    <property type="entry name" value="AMP-bd_C_sf"/>
</dbReference>
<dbReference type="PANTHER" id="PTHR45527">
    <property type="entry name" value="NONRIBOSOMAL PEPTIDE SYNTHETASE"/>
    <property type="match status" value="1"/>
</dbReference>
<dbReference type="Pfam" id="PF00975">
    <property type="entry name" value="Thioesterase"/>
    <property type="match status" value="1"/>
</dbReference>
<dbReference type="Gene3D" id="1.10.1200.10">
    <property type="entry name" value="ACP-like"/>
    <property type="match status" value="1"/>
</dbReference>
<organism evidence="7 8">
    <name type="scientific">Catenuloplanes nepalensis</name>
    <dbReference type="NCBI Taxonomy" id="587533"/>
    <lineage>
        <taxon>Bacteria</taxon>
        <taxon>Bacillati</taxon>
        <taxon>Actinomycetota</taxon>
        <taxon>Actinomycetes</taxon>
        <taxon>Micromonosporales</taxon>
        <taxon>Micromonosporaceae</taxon>
        <taxon>Catenuloplanes</taxon>
    </lineage>
</organism>
<evidence type="ECO:0000313" key="8">
    <source>
        <dbReference type="Proteomes" id="UP001240984"/>
    </source>
</evidence>
<dbReference type="Gene3D" id="1.20.1250.20">
    <property type="entry name" value="MFS general substrate transporter like domains"/>
    <property type="match status" value="1"/>
</dbReference>
<dbReference type="InterPro" id="IPR001242">
    <property type="entry name" value="Condensation_dom"/>
</dbReference>
<dbReference type="CDD" id="cd19531">
    <property type="entry name" value="LCL_NRPS-like"/>
    <property type="match status" value="1"/>
</dbReference>
<dbReference type="RefSeq" id="WP_306829322.1">
    <property type="nucleotide sequence ID" value="NZ_JAUSRA010000001.1"/>
</dbReference>
<dbReference type="SMART" id="SM00823">
    <property type="entry name" value="PKS_PP"/>
    <property type="match status" value="1"/>
</dbReference>
<evidence type="ECO:0000256" key="2">
    <source>
        <dbReference type="ARBA" id="ARBA00022450"/>
    </source>
</evidence>
<dbReference type="InterPro" id="IPR006162">
    <property type="entry name" value="Ppantetheine_attach_site"/>
</dbReference>
<dbReference type="PROSITE" id="PS00455">
    <property type="entry name" value="AMP_BINDING"/>
    <property type="match status" value="1"/>
</dbReference>
<dbReference type="Gene3D" id="3.40.50.12780">
    <property type="entry name" value="N-terminal domain of ligase-like"/>
    <property type="match status" value="1"/>
</dbReference>
<dbReference type="PANTHER" id="PTHR45527:SF1">
    <property type="entry name" value="FATTY ACID SYNTHASE"/>
    <property type="match status" value="1"/>
</dbReference>
<dbReference type="Pfam" id="PF07690">
    <property type="entry name" value="MFS_1"/>
    <property type="match status" value="1"/>
</dbReference>
<dbReference type="Pfam" id="PF13193">
    <property type="entry name" value="AMP-binding_C"/>
    <property type="match status" value="1"/>
</dbReference>
<dbReference type="Proteomes" id="UP001240984">
    <property type="component" value="Unassembled WGS sequence"/>
</dbReference>
<dbReference type="InterPro" id="IPR010071">
    <property type="entry name" value="AA_adenyl_dom"/>
</dbReference>
<evidence type="ECO:0000259" key="6">
    <source>
        <dbReference type="PROSITE" id="PS50075"/>
    </source>
</evidence>
<feature type="transmembrane region" description="Helical" evidence="5">
    <location>
        <begin position="1607"/>
        <end position="1629"/>
    </location>
</feature>
<dbReference type="Pfam" id="PF00668">
    <property type="entry name" value="Condensation"/>
    <property type="match status" value="1"/>
</dbReference>
<feature type="region of interest" description="Disordered" evidence="4">
    <location>
        <begin position="576"/>
        <end position="599"/>
    </location>
</feature>
<dbReference type="InterPro" id="IPR009081">
    <property type="entry name" value="PP-bd_ACP"/>
</dbReference>